<keyword evidence="4" id="KW-0808">Transferase</keyword>
<dbReference type="InterPro" id="IPR036097">
    <property type="entry name" value="HisK_dim/P_sf"/>
</dbReference>
<dbReference type="Gene3D" id="1.10.287.130">
    <property type="match status" value="1"/>
</dbReference>
<dbReference type="Pfam" id="PF02518">
    <property type="entry name" value="HATPase_c"/>
    <property type="match status" value="1"/>
</dbReference>
<dbReference type="PROSITE" id="PS50109">
    <property type="entry name" value="HIS_KIN"/>
    <property type="match status" value="1"/>
</dbReference>
<gene>
    <name evidence="8" type="ORF">CWM47_24140</name>
</gene>
<dbReference type="SMART" id="SM00387">
    <property type="entry name" value="HATPase_c"/>
    <property type="match status" value="1"/>
</dbReference>
<sequence>MNLSNLSASDVLQSVLTATHHKVLLLQPIYQSNGSLLDLRLTMLNALAEQELGQPASQFIGQSIMPLFPHLTVPDSLVCYERVLRTGKADRLEYHFEQADKETSSLYEVSMVCLGGGLLLSYTDKTKAKTETQTARLLNVLQESFDKSENGITIYEPVFDQKRRISDFRFLMINQIGQRISGYTKDELINKTLWEIYPATRINGLFDRYVSVYQTGEPFTGEHYYPEYDTWRKVNITRVTLGILVSYSDITPQKNLQQTVRQQALQWQHSLEGVPVGVAVLTAIRTRTDSGRRITDFRLGLLNQLLITLVGPSIAGLIGQGIRAAFTDPLATELLERAIACVENTESQTFGLPYSNQGRAEWYQVSMAPQGDQLTLAVTNITEAKHIQLAYQQQAELLRSTLDSSQNAIMALDALRNPAGQIIDFRYILQNETNRGRTGFSDEQLLQKTLLSNLPGMLANGLFEEYSKVVDSGENFQRDLACDTGSAIRFANLSAVKRGDGFVLTILDKTAEEEARKQLQQQIEILQAISDTVPLGLVLWEAVRDASPERNLIDFCYRLSNPLNTYITGHQPEMLIGQQLLTLFPRFRGGHLETALRETVETGRRQGMIFTDYLDHRPGWFEAQFTRVGDAVLMTFVDVTESHQVQIVQKQQADLFETILNAQPSGIVLFDPIRAESTDGQAGQIVDFTYLLVNDTELKSTGLTADKLLGSTLLSTFPNVADHDLFPYMIEVIETGRTKEWLMKYEEDTISRWFQSSLIRQGNQVLWTFLEVTELQNQRLGLEVANRNLRRSNENLQKFAFVASHDLQEPLRKIQSFGDLLVTNYATVLDSDGLDMIHRMRKGADRMSLLIKDLLTYSRLSTLRAPYHRLSMTALVERVLGYLEPSIQQAGALIELGDLPAVNGDSKQLELLLENLLSNALKFHRPAAVPVIRINGQRVPYSAIPFGVIAPEETSRFYAEITVSDNGIGFDEKYLDRIFQVFQRLHGKDKFTGAGVGLAICLKIAQNHDGGLTATSQPGLGATFRVYLPVK</sequence>
<dbReference type="InterPro" id="IPR003661">
    <property type="entry name" value="HisK_dim/P_dom"/>
</dbReference>
<keyword evidence="5" id="KW-0418">Kinase</keyword>
<dbReference type="Pfam" id="PF00512">
    <property type="entry name" value="HisKA"/>
    <property type="match status" value="1"/>
</dbReference>
<keyword evidence="6" id="KW-0472">Membrane</keyword>
<dbReference type="Proteomes" id="UP000232883">
    <property type="component" value="Chromosome"/>
</dbReference>
<evidence type="ECO:0000256" key="3">
    <source>
        <dbReference type="ARBA" id="ARBA00022553"/>
    </source>
</evidence>
<evidence type="ECO:0000256" key="6">
    <source>
        <dbReference type="ARBA" id="ARBA00023136"/>
    </source>
</evidence>
<dbReference type="PANTHER" id="PTHR42878:SF15">
    <property type="entry name" value="BACTERIOPHYTOCHROME"/>
    <property type="match status" value="1"/>
</dbReference>
<proteinExistence type="predicted"/>
<dbReference type="SMART" id="SM00388">
    <property type="entry name" value="HisKA"/>
    <property type="match status" value="1"/>
</dbReference>
<dbReference type="Pfam" id="PF13426">
    <property type="entry name" value="PAS_9"/>
    <property type="match status" value="1"/>
</dbReference>
<dbReference type="InterPro" id="IPR035965">
    <property type="entry name" value="PAS-like_dom_sf"/>
</dbReference>
<accession>A0A2K8Z444</accession>
<protein>
    <recommendedName>
        <fullName evidence="2">histidine kinase</fullName>
        <ecNumber evidence="2">2.7.13.3</ecNumber>
    </recommendedName>
</protein>
<name>A0A2K8Z444_9BACT</name>
<dbReference type="PRINTS" id="PR00344">
    <property type="entry name" value="BCTRLSENSOR"/>
</dbReference>
<keyword evidence="3" id="KW-0597">Phosphoprotein</keyword>
<dbReference type="EC" id="2.7.13.3" evidence="2"/>
<dbReference type="RefSeq" id="WP_100990732.1">
    <property type="nucleotide sequence ID" value="NZ_CP025096.1"/>
</dbReference>
<dbReference type="OrthoDB" id="9124519at2"/>
<evidence type="ECO:0000256" key="5">
    <source>
        <dbReference type="ARBA" id="ARBA00022777"/>
    </source>
</evidence>
<evidence type="ECO:0000313" key="9">
    <source>
        <dbReference type="Proteomes" id="UP000232883"/>
    </source>
</evidence>
<evidence type="ECO:0000256" key="2">
    <source>
        <dbReference type="ARBA" id="ARBA00012438"/>
    </source>
</evidence>
<evidence type="ECO:0000313" key="8">
    <source>
        <dbReference type="EMBL" id="AUD04667.1"/>
    </source>
</evidence>
<dbReference type="GO" id="GO:0000156">
    <property type="term" value="F:phosphorelay response regulator activity"/>
    <property type="evidence" value="ECO:0007669"/>
    <property type="project" value="TreeGrafter"/>
</dbReference>
<dbReference type="InterPro" id="IPR004358">
    <property type="entry name" value="Sig_transdc_His_kin-like_C"/>
</dbReference>
<comment type="catalytic activity">
    <reaction evidence="1">
        <text>ATP + protein L-histidine = ADP + protein N-phospho-L-histidine.</text>
        <dbReference type="EC" id="2.7.13.3"/>
    </reaction>
</comment>
<keyword evidence="9" id="KW-1185">Reference proteome</keyword>
<dbReference type="InterPro" id="IPR000014">
    <property type="entry name" value="PAS"/>
</dbReference>
<dbReference type="KEGG" id="spir:CWM47_24140"/>
<reference evidence="8 9" key="1">
    <citation type="submission" date="2017-11" db="EMBL/GenBank/DDBJ databases">
        <title>Taxonomic description and genome sequences of Spirosoma HA7 sp. nov., isolated from pollen microhabitat of Corylus avellana.</title>
        <authorList>
            <person name="Ambika Manirajan B."/>
            <person name="Suarez C."/>
            <person name="Ratering S."/>
            <person name="Geissler-Plaum R."/>
            <person name="Cardinale M."/>
            <person name="Sylvia S."/>
        </authorList>
    </citation>
    <scope>NUCLEOTIDE SEQUENCE [LARGE SCALE GENOMIC DNA]</scope>
    <source>
        <strain evidence="8 9">HA7</strain>
    </source>
</reference>
<dbReference type="GO" id="GO:0030295">
    <property type="term" value="F:protein kinase activator activity"/>
    <property type="evidence" value="ECO:0007669"/>
    <property type="project" value="TreeGrafter"/>
</dbReference>
<dbReference type="CDD" id="cd00082">
    <property type="entry name" value="HisKA"/>
    <property type="match status" value="1"/>
</dbReference>
<dbReference type="CDD" id="cd00130">
    <property type="entry name" value="PAS"/>
    <property type="match status" value="1"/>
</dbReference>
<dbReference type="SUPFAM" id="SSF47384">
    <property type="entry name" value="Homodimeric domain of signal transducing histidine kinase"/>
    <property type="match status" value="1"/>
</dbReference>
<dbReference type="SUPFAM" id="SSF55874">
    <property type="entry name" value="ATPase domain of HSP90 chaperone/DNA topoisomerase II/histidine kinase"/>
    <property type="match status" value="1"/>
</dbReference>
<dbReference type="PANTHER" id="PTHR42878">
    <property type="entry name" value="TWO-COMPONENT HISTIDINE KINASE"/>
    <property type="match status" value="1"/>
</dbReference>
<dbReference type="EMBL" id="CP025096">
    <property type="protein sequence ID" value="AUD04667.1"/>
    <property type="molecule type" value="Genomic_DNA"/>
</dbReference>
<feature type="domain" description="Histidine kinase" evidence="7">
    <location>
        <begin position="802"/>
        <end position="1031"/>
    </location>
</feature>
<organism evidence="8 9">
    <name type="scientific">Spirosoma pollinicola</name>
    <dbReference type="NCBI Taxonomy" id="2057025"/>
    <lineage>
        <taxon>Bacteria</taxon>
        <taxon>Pseudomonadati</taxon>
        <taxon>Bacteroidota</taxon>
        <taxon>Cytophagia</taxon>
        <taxon>Cytophagales</taxon>
        <taxon>Cytophagaceae</taxon>
        <taxon>Spirosoma</taxon>
    </lineage>
</organism>
<dbReference type="GO" id="GO:0000155">
    <property type="term" value="F:phosphorelay sensor kinase activity"/>
    <property type="evidence" value="ECO:0007669"/>
    <property type="project" value="InterPro"/>
</dbReference>
<dbReference type="Gene3D" id="3.30.450.20">
    <property type="entry name" value="PAS domain"/>
    <property type="match status" value="5"/>
</dbReference>
<evidence type="ECO:0000256" key="1">
    <source>
        <dbReference type="ARBA" id="ARBA00000085"/>
    </source>
</evidence>
<dbReference type="GO" id="GO:0016020">
    <property type="term" value="C:membrane"/>
    <property type="evidence" value="ECO:0007669"/>
    <property type="project" value="UniProtKB-SubCell"/>
</dbReference>
<dbReference type="InterPro" id="IPR036890">
    <property type="entry name" value="HATPase_C_sf"/>
</dbReference>
<dbReference type="AlphaFoldDB" id="A0A2K8Z444"/>
<dbReference type="InterPro" id="IPR005467">
    <property type="entry name" value="His_kinase_dom"/>
</dbReference>
<evidence type="ECO:0000256" key="4">
    <source>
        <dbReference type="ARBA" id="ARBA00022679"/>
    </source>
</evidence>
<dbReference type="GO" id="GO:0007234">
    <property type="term" value="P:osmosensory signaling via phosphorelay pathway"/>
    <property type="evidence" value="ECO:0007669"/>
    <property type="project" value="TreeGrafter"/>
</dbReference>
<dbReference type="SUPFAM" id="SSF55785">
    <property type="entry name" value="PYP-like sensor domain (PAS domain)"/>
    <property type="match status" value="5"/>
</dbReference>
<dbReference type="InterPro" id="IPR003594">
    <property type="entry name" value="HATPase_dom"/>
</dbReference>
<evidence type="ECO:0000259" key="7">
    <source>
        <dbReference type="PROSITE" id="PS50109"/>
    </source>
</evidence>
<dbReference type="InterPro" id="IPR050351">
    <property type="entry name" value="BphY/WalK/GraS-like"/>
</dbReference>
<dbReference type="Gene3D" id="3.30.565.10">
    <property type="entry name" value="Histidine kinase-like ATPase, C-terminal domain"/>
    <property type="match status" value="1"/>
</dbReference>